<protein>
    <submittedName>
        <fullName evidence="5">MlaD family protein</fullName>
    </submittedName>
</protein>
<dbReference type="PANTHER" id="PTHR33371">
    <property type="entry name" value="INTERMEMBRANE PHOSPHOLIPID TRANSPORT SYSTEM BINDING PROTEIN MLAD-RELATED"/>
    <property type="match status" value="1"/>
</dbReference>
<sequence length="366" mass="39206">MSRLSAGLRTAVTDRLYLSAIGILVVLALTVAYLFSSVLDRPLTSSPTEVTVTMASTGGLFEGSSVTYRGVKIGRVTTIRPTADGVVATAVIDGAQVPADSRVVVRSLSPVGEQYLDFQPSGEGGPYLQDGATLTARTTDLPTTLGSTVVAVSKLLGQIDDVKLKSLLGELSTGLRGTGQEIGRLLDQASLLLGDLDKAYPQTDRLLRNAGPALRTITDNRADLESFGSSAVRLAAFLKSYDPQFRRLLDRAPGQLQQLDQLVADADAVLPDFLRVSVTLGDIVERRDPAFRELLRQYAPGLRTLSDVVRDKKLFIQLIASKDDRCSYGTPRRGPRDLGARSFATDGSCPASFPHLQRGAAHAPRP</sequence>
<dbReference type="InterPro" id="IPR003399">
    <property type="entry name" value="Mce/MlaD"/>
</dbReference>
<evidence type="ECO:0000313" key="5">
    <source>
        <dbReference type="EMBL" id="GAA4128367.1"/>
    </source>
</evidence>
<proteinExistence type="predicted"/>
<dbReference type="InterPro" id="IPR052336">
    <property type="entry name" value="MlaD_Phospholipid_Transporter"/>
</dbReference>
<dbReference type="InterPro" id="IPR024516">
    <property type="entry name" value="Mce_C"/>
</dbReference>
<keyword evidence="2" id="KW-0812">Transmembrane</keyword>
<dbReference type="PANTHER" id="PTHR33371:SF16">
    <property type="entry name" value="MCE-FAMILY PROTEIN MCE3F"/>
    <property type="match status" value="1"/>
</dbReference>
<feature type="domain" description="Mce/MlaD" evidence="3">
    <location>
        <begin position="48"/>
        <end position="120"/>
    </location>
</feature>
<reference evidence="6" key="1">
    <citation type="journal article" date="2019" name="Int. J. Syst. Evol. Microbiol.">
        <title>The Global Catalogue of Microorganisms (GCM) 10K type strain sequencing project: providing services to taxonomists for standard genome sequencing and annotation.</title>
        <authorList>
            <consortium name="The Broad Institute Genomics Platform"/>
            <consortium name="The Broad Institute Genome Sequencing Center for Infectious Disease"/>
            <person name="Wu L."/>
            <person name="Ma J."/>
        </authorList>
    </citation>
    <scope>NUCLEOTIDE SEQUENCE [LARGE SCALE GENOMIC DNA]</scope>
    <source>
        <strain evidence="6">JCM 16703</strain>
    </source>
</reference>
<name>A0ABP7XZP6_9ACTN</name>
<feature type="transmembrane region" description="Helical" evidence="2">
    <location>
        <begin position="16"/>
        <end position="35"/>
    </location>
</feature>
<organism evidence="5 6">
    <name type="scientific">Nocardioides fonticola</name>
    <dbReference type="NCBI Taxonomy" id="450363"/>
    <lineage>
        <taxon>Bacteria</taxon>
        <taxon>Bacillati</taxon>
        <taxon>Actinomycetota</taxon>
        <taxon>Actinomycetes</taxon>
        <taxon>Propionibacteriales</taxon>
        <taxon>Nocardioidaceae</taxon>
        <taxon>Nocardioides</taxon>
    </lineage>
</organism>
<evidence type="ECO:0000313" key="6">
    <source>
        <dbReference type="Proteomes" id="UP001501495"/>
    </source>
</evidence>
<dbReference type="RefSeq" id="WP_344735257.1">
    <property type="nucleotide sequence ID" value="NZ_BAAAZH010000032.1"/>
</dbReference>
<dbReference type="InterPro" id="IPR005693">
    <property type="entry name" value="Mce"/>
</dbReference>
<dbReference type="Pfam" id="PF02470">
    <property type="entry name" value="MlaD"/>
    <property type="match status" value="1"/>
</dbReference>
<evidence type="ECO:0000259" key="3">
    <source>
        <dbReference type="Pfam" id="PF02470"/>
    </source>
</evidence>
<dbReference type="NCBIfam" id="TIGR00996">
    <property type="entry name" value="Mtu_fam_mce"/>
    <property type="match status" value="1"/>
</dbReference>
<keyword evidence="2" id="KW-0472">Membrane</keyword>
<keyword evidence="6" id="KW-1185">Reference proteome</keyword>
<feature type="region of interest" description="Disordered" evidence="1">
    <location>
        <begin position="328"/>
        <end position="366"/>
    </location>
</feature>
<dbReference type="Pfam" id="PF11887">
    <property type="entry name" value="Mce4_CUP1"/>
    <property type="match status" value="1"/>
</dbReference>
<evidence type="ECO:0000259" key="4">
    <source>
        <dbReference type="Pfam" id="PF11887"/>
    </source>
</evidence>
<feature type="domain" description="Mammalian cell entry C-terminal" evidence="4">
    <location>
        <begin position="128"/>
        <end position="304"/>
    </location>
</feature>
<comment type="caution">
    <text evidence="5">The sequence shown here is derived from an EMBL/GenBank/DDBJ whole genome shotgun (WGS) entry which is preliminary data.</text>
</comment>
<gene>
    <name evidence="5" type="ORF">GCM10022215_39790</name>
</gene>
<evidence type="ECO:0000256" key="2">
    <source>
        <dbReference type="SAM" id="Phobius"/>
    </source>
</evidence>
<keyword evidence="2" id="KW-1133">Transmembrane helix</keyword>
<dbReference type="Proteomes" id="UP001501495">
    <property type="component" value="Unassembled WGS sequence"/>
</dbReference>
<evidence type="ECO:0000256" key="1">
    <source>
        <dbReference type="SAM" id="MobiDB-lite"/>
    </source>
</evidence>
<dbReference type="EMBL" id="BAAAZH010000032">
    <property type="protein sequence ID" value="GAA4128367.1"/>
    <property type="molecule type" value="Genomic_DNA"/>
</dbReference>
<accession>A0ABP7XZP6</accession>